<dbReference type="EMBL" id="JBCGCU010000001">
    <property type="protein sequence ID" value="MEM0514187.1"/>
    <property type="molecule type" value="Genomic_DNA"/>
</dbReference>
<dbReference type="Pfam" id="PF04073">
    <property type="entry name" value="tRNA_edit"/>
    <property type="match status" value="1"/>
</dbReference>
<feature type="domain" description="YbaK/aminoacyl-tRNA synthetase-associated" evidence="2">
    <location>
        <begin position="24"/>
        <end position="140"/>
    </location>
</feature>
<organism evidence="3 4">
    <name type="scientific">Pseudoalteromonas qingdaonensis</name>
    <dbReference type="NCBI Taxonomy" id="3131913"/>
    <lineage>
        <taxon>Bacteria</taxon>
        <taxon>Pseudomonadati</taxon>
        <taxon>Pseudomonadota</taxon>
        <taxon>Gammaproteobacteria</taxon>
        <taxon>Alteromonadales</taxon>
        <taxon>Pseudoalteromonadaceae</taxon>
        <taxon>Pseudoalteromonas</taxon>
    </lineage>
</organism>
<dbReference type="RefSeq" id="WP_342675707.1">
    <property type="nucleotide sequence ID" value="NZ_JBCGCU010000001.1"/>
</dbReference>
<dbReference type="PANTHER" id="PTHR31423:SF3">
    <property type="entry name" value="PROLYL-TRNA SYNTHETASE ASSOCIATED DOMAIN-CONTAINING PROTEIN 1-RELATED"/>
    <property type="match status" value="1"/>
</dbReference>
<dbReference type="InterPro" id="IPR040285">
    <property type="entry name" value="ProX/PRXD1"/>
</dbReference>
<comment type="caution">
    <text evidence="3">The sequence shown here is derived from an EMBL/GenBank/DDBJ whole genome shotgun (WGS) entry which is preliminary data.</text>
</comment>
<evidence type="ECO:0000313" key="4">
    <source>
        <dbReference type="Proteomes" id="UP001447008"/>
    </source>
</evidence>
<proteinExistence type="inferred from homology"/>
<evidence type="ECO:0000313" key="3">
    <source>
        <dbReference type="EMBL" id="MEM0514187.1"/>
    </source>
</evidence>
<reference evidence="3 4" key="1">
    <citation type="submission" date="2024-03" db="EMBL/GenBank/DDBJ databases">
        <title>Pseudoalteromonas qingdaonensis sp. nov., isolated from the intestines of marine benthic organisms.</title>
        <authorList>
            <person name="Lin X."/>
            <person name="Fang S."/>
            <person name="Hu X."/>
        </authorList>
    </citation>
    <scope>NUCLEOTIDE SEQUENCE [LARGE SCALE GENOMIC DNA]</scope>
    <source>
        <strain evidence="3 4">YIC-827</strain>
    </source>
</reference>
<dbReference type="Gene3D" id="3.90.960.10">
    <property type="entry name" value="YbaK/aminoacyl-tRNA synthetase-associated domain"/>
    <property type="match status" value="1"/>
</dbReference>
<keyword evidence="4" id="KW-1185">Reference proteome</keyword>
<dbReference type="PANTHER" id="PTHR31423">
    <property type="entry name" value="YBAK DOMAIN-CONTAINING PROTEIN"/>
    <property type="match status" value="1"/>
</dbReference>
<evidence type="ECO:0000256" key="1">
    <source>
        <dbReference type="ARBA" id="ARBA00010201"/>
    </source>
</evidence>
<protein>
    <submittedName>
        <fullName evidence="3">Prolyl-tRNA synthetase associated domain-containing protein</fullName>
    </submittedName>
</protein>
<dbReference type="CDD" id="cd04335">
    <property type="entry name" value="PrdX_deacylase"/>
    <property type="match status" value="1"/>
</dbReference>
<sequence>MAASIEALAALLSQLNIDCEKVVHPPLATARAADEIALHRPGVRLKNLFLRDNYGRRHFLLITAHDALVDLKALSKAQQVSRLGFASDERLLRYLGVRPGCVSMLALMNDPEQEVELWLDAAIWDDPQGHFQGNNQDETLYHCHPFDNEQTWLMPKAGLNSLFKHWQRQPLVLPVAKRCGSTIKP</sequence>
<dbReference type="Proteomes" id="UP001447008">
    <property type="component" value="Unassembled WGS sequence"/>
</dbReference>
<comment type="similarity">
    <text evidence="1">Belongs to the PRORSD1 family.</text>
</comment>
<gene>
    <name evidence="3" type="ORF">WCN91_01805</name>
</gene>
<accession>A0ABU9MSA9</accession>
<dbReference type="InterPro" id="IPR007214">
    <property type="entry name" value="YbaK/aa-tRNA-synth-assoc-dom"/>
</dbReference>
<dbReference type="SUPFAM" id="SSF55826">
    <property type="entry name" value="YbaK/ProRS associated domain"/>
    <property type="match status" value="1"/>
</dbReference>
<dbReference type="InterPro" id="IPR036754">
    <property type="entry name" value="YbaK/aa-tRNA-synt-asso_dom_sf"/>
</dbReference>
<name>A0ABU9MSA9_9GAMM</name>
<evidence type="ECO:0000259" key="2">
    <source>
        <dbReference type="Pfam" id="PF04073"/>
    </source>
</evidence>